<dbReference type="InterPro" id="IPR024775">
    <property type="entry name" value="DinB-like"/>
</dbReference>
<evidence type="ECO:0000256" key="1">
    <source>
        <dbReference type="ARBA" id="ARBA00023002"/>
    </source>
</evidence>
<accession>A0ABY5PLI3</accession>
<evidence type="ECO:0000256" key="3">
    <source>
        <dbReference type="ARBA" id="ARBA00037882"/>
    </source>
</evidence>
<evidence type="ECO:0000259" key="4">
    <source>
        <dbReference type="Pfam" id="PF03781"/>
    </source>
</evidence>
<dbReference type="PANTHER" id="PTHR23150:SF36">
    <property type="entry name" value="HERCYNINE OXYGENASE"/>
    <property type="match status" value="1"/>
</dbReference>
<dbReference type="InterPro" id="IPR005532">
    <property type="entry name" value="SUMF_dom"/>
</dbReference>
<reference evidence="7" key="1">
    <citation type="submission" date="2021-11" db="EMBL/GenBank/DDBJ databases">
        <title>Cultivation dependent microbiological survey of springs from the worlds oldest radium mine currently devoted to the extraction of radon-saturated water.</title>
        <authorList>
            <person name="Kapinusova G."/>
            <person name="Smrhova T."/>
            <person name="Strejcek M."/>
            <person name="Suman J."/>
            <person name="Jani K."/>
            <person name="Pajer P."/>
            <person name="Uhlik O."/>
        </authorList>
    </citation>
    <scope>NUCLEOTIDE SEQUENCE [LARGE SCALE GENOMIC DNA]</scope>
    <source>
        <strain evidence="7">J379</strain>
    </source>
</reference>
<dbReference type="InterPro" id="IPR042095">
    <property type="entry name" value="SUMF_sf"/>
</dbReference>
<dbReference type="InterPro" id="IPR016187">
    <property type="entry name" value="CTDL_fold"/>
</dbReference>
<keyword evidence="2" id="KW-0408">Iron</keyword>
<dbReference type="SUPFAM" id="SSF109854">
    <property type="entry name" value="DinB/YfiT-like putative metalloenzymes"/>
    <property type="match status" value="1"/>
</dbReference>
<evidence type="ECO:0000313" key="6">
    <source>
        <dbReference type="EMBL" id="UUY05415.1"/>
    </source>
</evidence>
<dbReference type="PANTHER" id="PTHR23150">
    <property type="entry name" value="SULFATASE MODIFYING FACTOR 1, 2"/>
    <property type="match status" value="1"/>
</dbReference>
<name>A0ABY5PLI3_9ACTN</name>
<dbReference type="SUPFAM" id="SSF56436">
    <property type="entry name" value="C-type lectin-like"/>
    <property type="match status" value="1"/>
</dbReference>
<dbReference type="Pfam" id="PF03781">
    <property type="entry name" value="FGE-sulfatase"/>
    <property type="match status" value="1"/>
</dbReference>
<dbReference type="InterPro" id="IPR034660">
    <property type="entry name" value="DinB/YfiT-like"/>
</dbReference>
<organism evidence="6 7">
    <name type="scientific">Svornostia abyssi</name>
    <dbReference type="NCBI Taxonomy" id="2898438"/>
    <lineage>
        <taxon>Bacteria</taxon>
        <taxon>Bacillati</taxon>
        <taxon>Actinomycetota</taxon>
        <taxon>Thermoleophilia</taxon>
        <taxon>Solirubrobacterales</taxon>
        <taxon>Baekduiaceae</taxon>
        <taxon>Svornostia</taxon>
    </lineage>
</organism>
<feature type="domain" description="Sulfatase-modifying factor enzyme-like" evidence="4">
    <location>
        <begin position="159"/>
        <end position="295"/>
    </location>
</feature>
<keyword evidence="7" id="KW-1185">Reference proteome</keyword>
<comment type="pathway">
    <text evidence="3">Amino-acid biosynthesis; ergothioneine biosynthesis.</text>
</comment>
<dbReference type="Gene3D" id="3.90.1580.10">
    <property type="entry name" value="paralog of FGE (formylglycine-generating enzyme)"/>
    <property type="match status" value="2"/>
</dbReference>
<sequence>MQTLTAPRTTDTAARLTAARIRTLDLIDGLDDSTLERVHSRLMSPLVWDLGHIAAFADLWLSRQPGAPPPLRPELFGLYDAAETPRADRGTLPMLRPAAARAYLDATLDRALAAVPDAEDDLVFHLIAEHEEQHTETMLQCLQLAGIGAPVLLRPAGQGPRTVRISAGRHLIGATEGFSYDNERAAHERELPAFAIDRAPVTNGEWRAFIADGGYQDARWWTAAGWAWRATEDVQRPLFWIDDTATARVFADIVALDDDAPVMHVCAHEADAFARWSGARLPTEFEWEAAAAAGVLDGAGQVWEWTSSTFSAYPGFVAHPYREYSAIFFDGGYRVLRGGSWASSEATHRRTFRNWDHPQRRQIFAGVRLATEEDR</sequence>
<evidence type="ECO:0000259" key="5">
    <source>
        <dbReference type="Pfam" id="PF12867"/>
    </source>
</evidence>
<dbReference type="InterPro" id="IPR051043">
    <property type="entry name" value="Sulfatase_Mod_Factor_Kinase"/>
</dbReference>
<evidence type="ECO:0000313" key="7">
    <source>
        <dbReference type="Proteomes" id="UP001058860"/>
    </source>
</evidence>
<feature type="domain" description="DinB-like" evidence="5">
    <location>
        <begin position="16"/>
        <end position="144"/>
    </location>
</feature>
<gene>
    <name evidence="6" type="ORF">LRS13_07805</name>
</gene>
<dbReference type="Pfam" id="PF12867">
    <property type="entry name" value="DinB_2"/>
    <property type="match status" value="1"/>
</dbReference>
<keyword evidence="1" id="KW-0560">Oxidoreductase</keyword>
<evidence type="ECO:0000256" key="2">
    <source>
        <dbReference type="ARBA" id="ARBA00023004"/>
    </source>
</evidence>
<dbReference type="RefSeq" id="WP_353865875.1">
    <property type="nucleotide sequence ID" value="NZ_CP088295.1"/>
</dbReference>
<proteinExistence type="predicted"/>
<protein>
    <submittedName>
        <fullName evidence="6">SUMF1/EgtB/PvdO family nonheme iron enzyme</fullName>
    </submittedName>
</protein>
<dbReference type="Proteomes" id="UP001058860">
    <property type="component" value="Chromosome"/>
</dbReference>
<dbReference type="EMBL" id="CP088295">
    <property type="protein sequence ID" value="UUY05415.1"/>
    <property type="molecule type" value="Genomic_DNA"/>
</dbReference>